<dbReference type="Pfam" id="PF00535">
    <property type="entry name" value="Glycos_transf_2"/>
    <property type="match status" value="1"/>
</dbReference>
<dbReference type="InterPro" id="IPR050834">
    <property type="entry name" value="Glycosyltransf_2"/>
</dbReference>
<dbReference type="AlphaFoldDB" id="A0A2G0CHD7"/>
<protein>
    <recommendedName>
        <fullName evidence="1">Glycosyltransferase 2-like domain-containing protein</fullName>
    </recommendedName>
</protein>
<gene>
    <name evidence="2" type="ORF">CGL56_07985</name>
</gene>
<accession>A0A2G0CHD7</accession>
<dbReference type="PANTHER" id="PTHR43685">
    <property type="entry name" value="GLYCOSYLTRANSFERASE"/>
    <property type="match status" value="1"/>
</dbReference>
<feature type="domain" description="Glycosyltransferase 2-like" evidence="1">
    <location>
        <begin position="4"/>
        <end position="161"/>
    </location>
</feature>
<name>A0A2G0CHD7_9BACT</name>
<evidence type="ECO:0000313" key="2">
    <source>
        <dbReference type="EMBL" id="PHK99381.1"/>
    </source>
</evidence>
<dbReference type="CDD" id="cd00761">
    <property type="entry name" value="Glyco_tranf_GTA_type"/>
    <property type="match status" value="1"/>
</dbReference>
<dbReference type="Proteomes" id="UP000226437">
    <property type="component" value="Unassembled WGS sequence"/>
</dbReference>
<dbReference type="RefSeq" id="WP_099105996.1">
    <property type="nucleotide sequence ID" value="NZ_JAATJF010000002.1"/>
</dbReference>
<organism evidence="2 3">
    <name type="scientific">Neolewinella marina</name>
    <dbReference type="NCBI Taxonomy" id="438751"/>
    <lineage>
        <taxon>Bacteria</taxon>
        <taxon>Pseudomonadati</taxon>
        <taxon>Bacteroidota</taxon>
        <taxon>Saprospiria</taxon>
        <taxon>Saprospirales</taxon>
        <taxon>Lewinellaceae</taxon>
        <taxon>Neolewinella</taxon>
    </lineage>
</organism>
<keyword evidence="3" id="KW-1185">Reference proteome</keyword>
<dbReference type="OrthoDB" id="6307329at2"/>
<sequence length="299" mass="34521">MQLTVIICTYARESLLENSLKTLCKQTIDRSHYGIVVVDNACRPETQQVVEKYGAQYVMEPKIGHSVARNRGMQVTRSPWALYLDDDIQAPVDLIEKFLARIVTAHYAALGGEVRHWFLTTPPRWLVRYYNKPYRPVGQTEYGELKGEEYLIGCLIAVRKSAWEAVGGFSDSVGMHGKEVGRGDEDEFQLRLRAANYKIYYDPEIYIDHLVQPYKYTLKGQLQLAYASGRDGIGMRGNHVLSLWELFLRLALITGYSVPFNVARVLFKPGYYWQNGIVDCLTKYYFAWGEFFPHRYSKR</sequence>
<evidence type="ECO:0000313" key="3">
    <source>
        <dbReference type="Proteomes" id="UP000226437"/>
    </source>
</evidence>
<dbReference type="Gene3D" id="3.90.550.10">
    <property type="entry name" value="Spore Coat Polysaccharide Biosynthesis Protein SpsA, Chain A"/>
    <property type="match status" value="1"/>
</dbReference>
<reference evidence="2 3" key="1">
    <citation type="submission" date="2017-10" db="EMBL/GenBank/DDBJ databases">
        <title>The draft genome sequence of Lewinella marina KCTC 32374.</title>
        <authorList>
            <person name="Wang K."/>
        </authorList>
    </citation>
    <scope>NUCLEOTIDE SEQUENCE [LARGE SCALE GENOMIC DNA]</scope>
    <source>
        <strain evidence="2 3">MKG-38</strain>
    </source>
</reference>
<dbReference type="InterPro" id="IPR029044">
    <property type="entry name" value="Nucleotide-diphossugar_trans"/>
</dbReference>
<dbReference type="PANTHER" id="PTHR43685:SF2">
    <property type="entry name" value="GLYCOSYLTRANSFERASE 2-LIKE DOMAIN-CONTAINING PROTEIN"/>
    <property type="match status" value="1"/>
</dbReference>
<comment type="caution">
    <text evidence="2">The sequence shown here is derived from an EMBL/GenBank/DDBJ whole genome shotgun (WGS) entry which is preliminary data.</text>
</comment>
<evidence type="ECO:0000259" key="1">
    <source>
        <dbReference type="Pfam" id="PF00535"/>
    </source>
</evidence>
<proteinExistence type="predicted"/>
<dbReference type="EMBL" id="PDLO01000002">
    <property type="protein sequence ID" value="PHK99381.1"/>
    <property type="molecule type" value="Genomic_DNA"/>
</dbReference>
<dbReference type="SUPFAM" id="SSF53448">
    <property type="entry name" value="Nucleotide-diphospho-sugar transferases"/>
    <property type="match status" value="1"/>
</dbReference>
<dbReference type="InterPro" id="IPR001173">
    <property type="entry name" value="Glyco_trans_2-like"/>
</dbReference>